<dbReference type="PANTHER" id="PTHR21093">
    <property type="entry name" value="DIVERGENT PROTEIN KINASE DOMAIN 1C-RELATED"/>
    <property type="match status" value="1"/>
</dbReference>
<dbReference type="Pfam" id="PF12260">
    <property type="entry name" value="PIP49_C"/>
    <property type="match status" value="1"/>
</dbReference>
<name>A0ABN8PGN9_9CNID</name>
<dbReference type="Pfam" id="PF14875">
    <property type="entry name" value="PIP49_N"/>
    <property type="match status" value="1"/>
</dbReference>
<accession>A0ABN8PGN9</accession>
<evidence type="ECO:0000313" key="10">
    <source>
        <dbReference type="EMBL" id="CAH3143338.1"/>
    </source>
</evidence>
<evidence type="ECO:0000256" key="6">
    <source>
        <dbReference type="ARBA" id="ARBA00022989"/>
    </source>
</evidence>
<keyword evidence="11" id="KW-1185">Reference proteome</keyword>
<keyword evidence="6" id="KW-1133">Transmembrane helix</keyword>
<comment type="subcellular location">
    <subcellularLocation>
        <location evidence="1">Endoplasmic reticulum membrane</location>
        <topology evidence="1">Single-pass type II membrane protein</topology>
    </subcellularLocation>
</comment>
<evidence type="ECO:0000256" key="4">
    <source>
        <dbReference type="ARBA" id="ARBA00022824"/>
    </source>
</evidence>
<keyword evidence="4" id="KW-0256">Endoplasmic reticulum</keyword>
<dbReference type="InterPro" id="IPR022049">
    <property type="entry name" value="FAM69_kinase_dom"/>
</dbReference>
<evidence type="ECO:0000256" key="7">
    <source>
        <dbReference type="ARBA" id="ARBA00023136"/>
    </source>
</evidence>
<organism evidence="10 11">
    <name type="scientific">Porites lobata</name>
    <dbReference type="NCBI Taxonomy" id="104759"/>
    <lineage>
        <taxon>Eukaryota</taxon>
        <taxon>Metazoa</taxon>
        <taxon>Cnidaria</taxon>
        <taxon>Anthozoa</taxon>
        <taxon>Hexacorallia</taxon>
        <taxon>Scleractinia</taxon>
        <taxon>Fungiina</taxon>
        <taxon>Poritidae</taxon>
        <taxon>Porites</taxon>
    </lineage>
</organism>
<keyword evidence="7" id="KW-0472">Membrane</keyword>
<evidence type="ECO:0000256" key="2">
    <source>
        <dbReference type="ARBA" id="ARBA00006338"/>
    </source>
</evidence>
<evidence type="ECO:0000256" key="1">
    <source>
        <dbReference type="ARBA" id="ARBA00004648"/>
    </source>
</evidence>
<evidence type="ECO:0000313" key="11">
    <source>
        <dbReference type="Proteomes" id="UP001159405"/>
    </source>
</evidence>
<dbReference type="PANTHER" id="PTHR21093:SF13">
    <property type="entry name" value="EF-HAND DOMAIN-CONTAINING PROTEIN"/>
    <property type="match status" value="1"/>
</dbReference>
<dbReference type="EMBL" id="CALNXK010000070">
    <property type="protein sequence ID" value="CAH3143338.1"/>
    <property type="molecule type" value="Genomic_DNA"/>
</dbReference>
<comment type="caution">
    <text evidence="10">The sequence shown here is derived from an EMBL/GenBank/DDBJ whole genome shotgun (WGS) entry which is preliminary data.</text>
</comment>
<dbReference type="InterPro" id="IPR029244">
    <property type="entry name" value="FAM69_N"/>
</dbReference>
<feature type="domain" description="FAM69 N-terminal" evidence="9">
    <location>
        <begin position="13"/>
        <end position="150"/>
    </location>
</feature>
<keyword evidence="8" id="KW-1015">Disulfide bond</keyword>
<keyword evidence="5" id="KW-0735">Signal-anchor</keyword>
<keyword evidence="3" id="KW-0812">Transmembrane</keyword>
<evidence type="ECO:0000256" key="5">
    <source>
        <dbReference type="ARBA" id="ARBA00022968"/>
    </source>
</evidence>
<dbReference type="Proteomes" id="UP001159405">
    <property type="component" value="Unassembled WGS sequence"/>
</dbReference>
<proteinExistence type="inferred from homology"/>
<sequence length="454" mass="51075">MVVYLNRSGNDHVSLSFKIKSNIKIAAGKGIHHSQGFWILGRGFRLPCECLAYEAGEVSGSFCSDLCEHNKIQLGQCLSTVPEKQIYEADWEDKQVILKINVTWFKEFSIRRDMKDSDAAAMYKNDVSARARTMFGDCSQCHKLTSALAILGDSNSDGIVTGTEAKTFISLLQFIEPLMLIALNDSKYTVDFYGYCGGLYAVEKVPLIASKIFGTTWELLELPGDMLEPLKVTFNYYVGKIVHAAAFYAQYADTILKRTLALNDYPIFSNLFSVHFPSRREKFQFACSLLDTIMSLSEHPYGLVQQCDGHLGNFGITSNASVKIIDLDLLFPYFYIKDHLERKECLSDEVCWVGNNRFCLSTCDSSKGFCSSDMLYQDLHVVCEGFLPQIFDDSGIVEAKGHNNTVLRRAIEGLGSYCSKLPSVYSSREMRLRILNVKKKLRSIENKSTCTENC</sequence>
<evidence type="ECO:0000256" key="3">
    <source>
        <dbReference type="ARBA" id="ARBA00022692"/>
    </source>
</evidence>
<evidence type="ECO:0000259" key="9">
    <source>
        <dbReference type="SMART" id="SM01299"/>
    </source>
</evidence>
<gene>
    <name evidence="10" type="ORF">PLOB_00043335</name>
</gene>
<comment type="similarity">
    <text evidence="2">Belongs to the DIPK family.</text>
</comment>
<reference evidence="10 11" key="1">
    <citation type="submission" date="2022-05" db="EMBL/GenBank/DDBJ databases">
        <authorList>
            <consortium name="Genoscope - CEA"/>
            <person name="William W."/>
        </authorList>
    </citation>
    <scope>NUCLEOTIDE SEQUENCE [LARGE SCALE GENOMIC DNA]</scope>
</reference>
<dbReference type="SMART" id="SM01299">
    <property type="entry name" value="PIP49_N"/>
    <property type="match status" value="1"/>
</dbReference>
<evidence type="ECO:0000256" key="8">
    <source>
        <dbReference type="ARBA" id="ARBA00023157"/>
    </source>
</evidence>
<protein>
    <recommendedName>
        <fullName evidence="9">FAM69 N-terminal domain-containing protein</fullName>
    </recommendedName>
</protein>